<protein>
    <submittedName>
        <fullName evidence="1">Uncharacterized protein</fullName>
    </submittedName>
</protein>
<organism evidence="1 2">
    <name type="scientific">Methylobacterium goesingense</name>
    <dbReference type="NCBI Taxonomy" id="243690"/>
    <lineage>
        <taxon>Bacteria</taxon>
        <taxon>Pseudomonadati</taxon>
        <taxon>Pseudomonadota</taxon>
        <taxon>Alphaproteobacteria</taxon>
        <taxon>Hyphomicrobiales</taxon>
        <taxon>Methylobacteriaceae</taxon>
        <taxon>Methylobacterium</taxon>
    </lineage>
</organism>
<name>A0ABV2L5S8_9HYPH</name>
<evidence type="ECO:0000313" key="1">
    <source>
        <dbReference type="EMBL" id="MET3693188.1"/>
    </source>
</evidence>
<sequence>MHENSAGSAAFWASVTHDVTARVEPVLNRNTQARADVITYLRDLEAVALREGSSREALQVIASGRRLLGDRSEAARAVVARAVRASLA</sequence>
<dbReference type="Proteomes" id="UP001549145">
    <property type="component" value="Unassembled WGS sequence"/>
</dbReference>
<keyword evidence="2" id="KW-1185">Reference proteome</keyword>
<dbReference type="RefSeq" id="WP_238280254.1">
    <property type="nucleotide sequence ID" value="NZ_BPQL01000081.1"/>
</dbReference>
<comment type="caution">
    <text evidence="1">The sequence shown here is derived from an EMBL/GenBank/DDBJ whole genome shotgun (WGS) entry which is preliminary data.</text>
</comment>
<proteinExistence type="predicted"/>
<dbReference type="EMBL" id="JBEPMM010000007">
    <property type="protein sequence ID" value="MET3693188.1"/>
    <property type="molecule type" value="Genomic_DNA"/>
</dbReference>
<gene>
    <name evidence="1" type="ORF">ABID43_002735</name>
</gene>
<evidence type="ECO:0000313" key="2">
    <source>
        <dbReference type="Proteomes" id="UP001549145"/>
    </source>
</evidence>
<accession>A0ABV2L5S8</accession>
<reference evidence="1 2" key="1">
    <citation type="submission" date="2024-06" db="EMBL/GenBank/DDBJ databases">
        <title>Genomic Encyclopedia of Type Strains, Phase IV (KMG-IV): sequencing the most valuable type-strain genomes for metagenomic binning, comparative biology and taxonomic classification.</title>
        <authorList>
            <person name="Goeker M."/>
        </authorList>
    </citation>
    <scope>NUCLEOTIDE SEQUENCE [LARGE SCALE GENOMIC DNA]</scope>
    <source>
        <strain evidence="1 2">DSM 21331</strain>
    </source>
</reference>